<reference evidence="1 2" key="1">
    <citation type="submission" date="2017-12" db="EMBL/GenBank/DDBJ databases">
        <title>Comparative genomics of Botrytis spp.</title>
        <authorList>
            <person name="Valero-Jimenez C.A."/>
            <person name="Tapia P."/>
            <person name="Veloso J."/>
            <person name="Silva-Moreno E."/>
            <person name="Staats M."/>
            <person name="Valdes J.H."/>
            <person name="Van Kan J.A.L."/>
        </authorList>
    </citation>
    <scope>NUCLEOTIDE SEQUENCE [LARGE SCALE GENOMIC DNA]</scope>
    <source>
        <strain evidence="1 2">MUCL435</strain>
    </source>
</reference>
<dbReference type="OrthoDB" id="3528895at2759"/>
<protein>
    <submittedName>
        <fullName evidence="1">Uncharacterized protein</fullName>
    </submittedName>
</protein>
<gene>
    <name evidence="1" type="ORF">BGAL_0151g00270</name>
</gene>
<organism evidence="1 2">
    <name type="scientific">Botrytis galanthina</name>
    <dbReference type="NCBI Taxonomy" id="278940"/>
    <lineage>
        <taxon>Eukaryota</taxon>
        <taxon>Fungi</taxon>
        <taxon>Dikarya</taxon>
        <taxon>Ascomycota</taxon>
        <taxon>Pezizomycotina</taxon>
        <taxon>Leotiomycetes</taxon>
        <taxon>Helotiales</taxon>
        <taxon>Sclerotiniaceae</taxon>
        <taxon>Botrytis</taxon>
    </lineage>
</organism>
<evidence type="ECO:0000313" key="1">
    <source>
        <dbReference type="EMBL" id="THV50431.1"/>
    </source>
</evidence>
<accession>A0A4S8R0J3</accession>
<evidence type="ECO:0000313" key="2">
    <source>
        <dbReference type="Proteomes" id="UP000308671"/>
    </source>
</evidence>
<name>A0A4S8R0J3_9HELO</name>
<keyword evidence="2" id="KW-1185">Reference proteome</keyword>
<dbReference type="AlphaFoldDB" id="A0A4S8R0J3"/>
<proteinExistence type="predicted"/>
<dbReference type="EMBL" id="PQXL01000151">
    <property type="protein sequence ID" value="THV50431.1"/>
    <property type="molecule type" value="Genomic_DNA"/>
</dbReference>
<sequence length="213" mass="24308">MSFANTAVSNSSITTKFSPMLSDLKHEILELPVNPGNGSNGLNTGAKVTNLSHEFSPQSEKETVPGVRVRDFQRMKELDDFIASALAQFPVDEFIRRFTVAKAKLQRFYTYKTQLDADQGKEINDNIEIMKAEILESKKVLSIMMEQICAFKQLNKDFPGLAEEELVAFEKQYVVDQLQKARMKLEALEMMCVRLHTMIDQCSRILGGRWDKY</sequence>
<dbReference type="Proteomes" id="UP000308671">
    <property type="component" value="Unassembled WGS sequence"/>
</dbReference>
<comment type="caution">
    <text evidence="1">The sequence shown here is derived from an EMBL/GenBank/DDBJ whole genome shotgun (WGS) entry which is preliminary data.</text>
</comment>